<evidence type="ECO:0000313" key="3">
    <source>
        <dbReference type="Proteomes" id="UP000179069"/>
    </source>
</evidence>
<organism evidence="2 3">
    <name type="scientific">Candidatus Chisholmbacteria bacterium RIFCSPHIGHO2_01_FULL_49_18</name>
    <dbReference type="NCBI Taxonomy" id="1797590"/>
    <lineage>
        <taxon>Bacteria</taxon>
        <taxon>Candidatus Chisholmiibacteriota</taxon>
    </lineage>
</organism>
<reference evidence="2 3" key="1">
    <citation type="journal article" date="2016" name="Nat. Commun.">
        <title>Thousands of microbial genomes shed light on interconnected biogeochemical processes in an aquifer system.</title>
        <authorList>
            <person name="Anantharaman K."/>
            <person name="Brown C.T."/>
            <person name="Hug L.A."/>
            <person name="Sharon I."/>
            <person name="Castelle C.J."/>
            <person name="Probst A.J."/>
            <person name="Thomas B.C."/>
            <person name="Singh A."/>
            <person name="Wilkins M.J."/>
            <person name="Karaoz U."/>
            <person name="Brodie E.L."/>
            <person name="Williams K.H."/>
            <person name="Hubbard S.S."/>
            <person name="Banfield J.F."/>
        </authorList>
    </citation>
    <scope>NUCLEOTIDE SEQUENCE [LARGE SCALE GENOMIC DNA]</scope>
</reference>
<sequence>MNMKINRLNPPMIITFFDDFFFIESEEVIFFAFGIFFISAAPHNFMVAEISTNIMQIRSAGDKN</sequence>
<keyword evidence="1" id="KW-1133">Transmembrane helix</keyword>
<dbReference type="EMBL" id="MHCI01000019">
    <property type="protein sequence ID" value="OGY16158.1"/>
    <property type="molecule type" value="Genomic_DNA"/>
</dbReference>
<proteinExistence type="predicted"/>
<comment type="caution">
    <text evidence="2">The sequence shown here is derived from an EMBL/GenBank/DDBJ whole genome shotgun (WGS) entry which is preliminary data.</text>
</comment>
<evidence type="ECO:0000256" key="1">
    <source>
        <dbReference type="SAM" id="Phobius"/>
    </source>
</evidence>
<evidence type="ECO:0000313" key="2">
    <source>
        <dbReference type="EMBL" id="OGY16158.1"/>
    </source>
</evidence>
<accession>A0A1G1VL71</accession>
<feature type="transmembrane region" description="Helical" evidence="1">
    <location>
        <begin position="28"/>
        <end position="48"/>
    </location>
</feature>
<name>A0A1G1VL71_9BACT</name>
<keyword evidence="1" id="KW-0472">Membrane</keyword>
<dbReference type="Proteomes" id="UP000179069">
    <property type="component" value="Unassembled WGS sequence"/>
</dbReference>
<protein>
    <submittedName>
        <fullName evidence="2">Uncharacterized protein</fullName>
    </submittedName>
</protein>
<keyword evidence="1" id="KW-0812">Transmembrane</keyword>
<dbReference type="AlphaFoldDB" id="A0A1G1VL71"/>
<gene>
    <name evidence="2" type="ORF">A2785_01045</name>
</gene>